<dbReference type="PROSITE" id="PS50011">
    <property type="entry name" value="PROTEIN_KINASE_DOM"/>
    <property type="match status" value="1"/>
</dbReference>
<feature type="region of interest" description="Disordered" evidence="14">
    <location>
        <begin position="1097"/>
        <end position="1228"/>
    </location>
</feature>
<evidence type="ECO:0000256" key="14">
    <source>
        <dbReference type="SAM" id="MobiDB-lite"/>
    </source>
</evidence>
<feature type="domain" description="Protein kinase" evidence="15">
    <location>
        <begin position="1"/>
        <end position="264"/>
    </location>
</feature>
<evidence type="ECO:0000256" key="2">
    <source>
        <dbReference type="ARBA" id="ARBA00012513"/>
    </source>
</evidence>
<dbReference type="Proteomes" id="UP000549499">
    <property type="component" value="Unassembled WGS sequence"/>
</dbReference>
<keyword evidence="8 16" id="KW-0418">Kinase</keyword>
<feature type="compositionally biased region" description="Low complexity" evidence="14">
    <location>
        <begin position="1170"/>
        <end position="1185"/>
    </location>
</feature>
<dbReference type="SMART" id="SM00220">
    <property type="entry name" value="S_TKc"/>
    <property type="match status" value="1"/>
</dbReference>
<feature type="compositionally biased region" description="Polar residues" evidence="14">
    <location>
        <begin position="1195"/>
        <end position="1209"/>
    </location>
</feature>
<evidence type="ECO:0000256" key="3">
    <source>
        <dbReference type="ARBA" id="ARBA00022490"/>
    </source>
</evidence>
<keyword evidence="17" id="KW-1185">Reference proteome</keyword>
<dbReference type="InterPro" id="IPR000719">
    <property type="entry name" value="Prot_kinase_dom"/>
</dbReference>
<evidence type="ECO:0000313" key="17">
    <source>
        <dbReference type="Proteomes" id="UP000549499"/>
    </source>
</evidence>
<evidence type="ECO:0000259" key="15">
    <source>
        <dbReference type="PROSITE" id="PS50011"/>
    </source>
</evidence>
<dbReference type="EMBL" id="VYZB01000258">
    <property type="protein sequence ID" value="NWS72004.1"/>
    <property type="molecule type" value="Genomic_DNA"/>
</dbReference>
<dbReference type="PANTHER" id="PTHR11909">
    <property type="entry name" value="CASEIN KINASE-RELATED"/>
    <property type="match status" value="1"/>
</dbReference>
<dbReference type="InterPro" id="IPR011009">
    <property type="entry name" value="Kinase-like_dom_sf"/>
</dbReference>
<evidence type="ECO:0000256" key="5">
    <source>
        <dbReference type="ARBA" id="ARBA00022553"/>
    </source>
</evidence>
<feature type="compositionally biased region" description="Pro residues" evidence="14">
    <location>
        <begin position="1057"/>
        <end position="1067"/>
    </location>
</feature>
<keyword evidence="5" id="KW-0597">Phosphoprotein</keyword>
<keyword evidence="6" id="KW-0808">Transferase</keyword>
<name>A0A7K5HRV1_CROSL</name>
<comment type="subcellular location">
    <subcellularLocation>
        <location evidence="1">Cytoplasm</location>
    </subcellularLocation>
</comment>
<dbReference type="Pfam" id="PF00069">
    <property type="entry name" value="Pkinase"/>
    <property type="match status" value="1"/>
</dbReference>
<evidence type="ECO:0000256" key="11">
    <source>
        <dbReference type="ARBA" id="ARBA00048679"/>
    </source>
</evidence>
<evidence type="ECO:0000256" key="1">
    <source>
        <dbReference type="ARBA" id="ARBA00004496"/>
    </source>
</evidence>
<dbReference type="InterPro" id="IPR017441">
    <property type="entry name" value="Protein_kinase_ATP_BS"/>
</dbReference>
<dbReference type="Gene3D" id="1.10.510.10">
    <property type="entry name" value="Transferase(Phosphotransferase) domain 1"/>
    <property type="match status" value="1"/>
</dbReference>
<feature type="region of interest" description="Disordered" evidence="14">
    <location>
        <begin position="1015"/>
        <end position="1071"/>
    </location>
</feature>
<dbReference type="FunFam" id="3.30.200.20:FF:000358">
    <property type="entry name" value="Tau tubulin kinase 2b"/>
    <property type="match status" value="1"/>
</dbReference>
<dbReference type="OrthoDB" id="5979581at2759"/>
<feature type="compositionally biased region" description="Polar residues" evidence="14">
    <location>
        <begin position="1097"/>
        <end position="1110"/>
    </location>
</feature>
<organism evidence="16 17">
    <name type="scientific">Crotophaga sulcirostris</name>
    <name type="common">Groove-billed ani</name>
    <dbReference type="NCBI Taxonomy" id="33598"/>
    <lineage>
        <taxon>Eukaryota</taxon>
        <taxon>Metazoa</taxon>
        <taxon>Chordata</taxon>
        <taxon>Craniata</taxon>
        <taxon>Vertebrata</taxon>
        <taxon>Euteleostomi</taxon>
        <taxon>Archelosauria</taxon>
        <taxon>Archosauria</taxon>
        <taxon>Dinosauria</taxon>
        <taxon>Saurischia</taxon>
        <taxon>Theropoda</taxon>
        <taxon>Coelurosauria</taxon>
        <taxon>Aves</taxon>
        <taxon>Neognathae</taxon>
        <taxon>Neoaves</taxon>
        <taxon>Otidimorphae</taxon>
        <taxon>Cuculiformes</taxon>
        <taxon>Crotophagidae</taxon>
        <taxon>Crotophaga</taxon>
    </lineage>
</organism>
<dbReference type="GO" id="GO:0015630">
    <property type="term" value="C:microtubule cytoskeleton"/>
    <property type="evidence" value="ECO:0007669"/>
    <property type="project" value="UniProtKB-ARBA"/>
</dbReference>
<feature type="region of interest" description="Disordered" evidence="14">
    <location>
        <begin position="327"/>
        <end position="355"/>
    </location>
</feature>
<feature type="compositionally biased region" description="Basic and acidic residues" evidence="14">
    <location>
        <begin position="739"/>
        <end position="751"/>
    </location>
</feature>
<accession>A0A7K5HRV1</accession>
<feature type="non-terminal residue" evidence="16">
    <location>
        <position position="1"/>
    </location>
</feature>
<feature type="compositionally biased region" description="Polar residues" evidence="14">
    <location>
        <begin position="782"/>
        <end position="793"/>
    </location>
</feature>
<evidence type="ECO:0000256" key="13">
    <source>
        <dbReference type="PROSITE-ProRule" id="PRU10141"/>
    </source>
</evidence>
<protein>
    <recommendedName>
        <fullName evidence="2">non-specific serine/threonine protein kinase</fullName>
        <ecNumber evidence="2">2.7.11.1</ecNumber>
    </recommendedName>
</protein>
<comment type="catalytic activity">
    <reaction evidence="11">
        <text>L-seryl-[protein] + ATP = O-phospho-L-seryl-[protein] + ADP + H(+)</text>
        <dbReference type="Rhea" id="RHEA:17989"/>
        <dbReference type="Rhea" id="RHEA-COMP:9863"/>
        <dbReference type="Rhea" id="RHEA-COMP:11604"/>
        <dbReference type="ChEBI" id="CHEBI:15378"/>
        <dbReference type="ChEBI" id="CHEBI:29999"/>
        <dbReference type="ChEBI" id="CHEBI:30616"/>
        <dbReference type="ChEBI" id="CHEBI:83421"/>
        <dbReference type="ChEBI" id="CHEBI:456216"/>
        <dbReference type="EC" id="2.7.11.1"/>
    </reaction>
</comment>
<feature type="non-terminal residue" evidence="16">
    <location>
        <position position="1228"/>
    </location>
</feature>
<comment type="catalytic activity">
    <reaction evidence="10">
        <text>L-threonyl-[protein] + ATP = O-phospho-L-threonyl-[protein] + ADP + H(+)</text>
        <dbReference type="Rhea" id="RHEA:46608"/>
        <dbReference type="Rhea" id="RHEA-COMP:11060"/>
        <dbReference type="Rhea" id="RHEA-COMP:11605"/>
        <dbReference type="ChEBI" id="CHEBI:15378"/>
        <dbReference type="ChEBI" id="CHEBI:30013"/>
        <dbReference type="ChEBI" id="CHEBI:30616"/>
        <dbReference type="ChEBI" id="CHEBI:61977"/>
        <dbReference type="ChEBI" id="CHEBI:456216"/>
        <dbReference type="EC" id="2.7.11.1"/>
    </reaction>
</comment>
<feature type="region of interest" description="Disordered" evidence="14">
    <location>
        <begin position="782"/>
        <end position="812"/>
    </location>
</feature>
<dbReference type="AlphaFoldDB" id="A0A7K5HRV1"/>
<evidence type="ECO:0000256" key="4">
    <source>
        <dbReference type="ARBA" id="ARBA00022527"/>
    </source>
</evidence>
<dbReference type="FunFam" id="1.10.510.10:FF:000167">
    <property type="entry name" value="Tau tubulin kinase 1"/>
    <property type="match status" value="1"/>
</dbReference>
<sequence length="1228" mass="135595">LRKIGGGGFGEIYDALDLLTRENVALKVESAQQPKQVLKMEVAVLKKLQGKDHVCRFIGCGRNDRFNYVVMQLQGRNLADLRRSQSRGTFTISTTLRLGKQILESIESIHSVGFLHRDIKPSNFAMGRFPSTCRKCYMLDFGLARQFTNSCGDVRPPRAVAGFRGTVRYASINAHRNREMGRHDDLWSLFYMLVEFVVGQLPWRKIKDKEQVGSIKERYEHRLMLKHLPQEFSVFLDHISNLDYFTKPDYQLLMSVFDNSMKTFGVIESDPFDWEKSGTDGSLTTTTTSTTPQLHTRLTPAAIGIANATPIPGDLLRENTDEVFPDEQLSDGENGIPVGVSPEKLPGSPGHQRPQEKDVWEEMDANRNKIKLGICKAATEEENSHGPVNGMLNAPSLGSPIRVRSETTQLDRDVPLVRKLRSIHSFELEKRLTLESKPDTDKFLETCLEKRQKDLNAVTEAPVAAVPPLSQKTALPAPVTARMDHVWHYDEEYLPDASKPASASSPEHVDGVISNGFVAVNLSSCRQEVDSKEWVIIDKERDLQDFRTNEALGHKMTGSPSDEEPEVLQVPEESPPEEQPRQGGWAGNGVHDNNQTSVVEFVLAMECHPAASEQLTDKLELLSGAAGQLLAATPTSPMEAQAEGAITPITIPRPSVASTQSVSESFHFGHQLEKREQDAPSMEHTVELSSPKESLPGLVVAEVTLPGSASRPDLVLNVSQEVLDGEGPVKECVNVPDCGQKDLPEQHRGMQEEEELENVPVEEADEERLPVVSEDAIEMLNKEQNSTLPGNSKSVEEEPLTNTEAAEESKPRPVCLVPNQDEILKSIAPKPSEFSPSKLTKPHVNRQASKTAPVLENGFHSNKEEVHIQDLKCHQVALTTFLHQEDKKEKNAPRNGELFHCISENENSHRSKKDLVKSPFVFRQSRIPVLAQEIDSTSDSSSPVSAKEKLLLKKAHQTDLVKILMEKRQLKSFLGDLSSASDKSLEEKMAATPVPFSEDDVLSSFSKLTLDSHFSKQTEDSSLSPSSPQSRKSKIPRPVSWTTTDQVTSSSSAQFFPRPPPGKPPTRPGVEARLRRYRVLGSSSSDSDLISRLAQILQNGSQRPRSSTQCKSPGSPHSPKTPPKSPVIPRRSPSASPRSSSLPRTASSSPSRAGRPHHDQRSSSPHLGRSKSPPSHSGSSSSRRSCQQEHCCNKPSKNSLKGSGSSFHHSPNTKTPTGKSKSTTKLSR</sequence>
<evidence type="ECO:0000313" key="16">
    <source>
        <dbReference type="EMBL" id="NWS72004.1"/>
    </source>
</evidence>
<evidence type="ECO:0000256" key="6">
    <source>
        <dbReference type="ARBA" id="ARBA00022679"/>
    </source>
</evidence>
<dbReference type="EC" id="2.7.11.1" evidence="2"/>
<keyword evidence="4" id="KW-0723">Serine/threonine-protein kinase</keyword>
<dbReference type="GO" id="GO:0005524">
    <property type="term" value="F:ATP binding"/>
    <property type="evidence" value="ECO:0007669"/>
    <property type="project" value="UniProtKB-UniRule"/>
</dbReference>
<comment type="similarity">
    <text evidence="12">Belongs to the protein kinase superfamily. CK1 Ser/Thr protein kinase family.</text>
</comment>
<keyword evidence="7 13" id="KW-0547">Nucleotide-binding</keyword>
<dbReference type="SUPFAM" id="SSF56112">
    <property type="entry name" value="Protein kinase-like (PK-like)"/>
    <property type="match status" value="1"/>
</dbReference>
<dbReference type="PROSITE" id="PS00107">
    <property type="entry name" value="PROTEIN_KINASE_ATP"/>
    <property type="match status" value="1"/>
</dbReference>
<dbReference type="GO" id="GO:0004674">
    <property type="term" value="F:protein serine/threonine kinase activity"/>
    <property type="evidence" value="ECO:0007669"/>
    <property type="project" value="UniProtKB-KW"/>
</dbReference>
<feature type="compositionally biased region" description="Low complexity" evidence="14">
    <location>
        <begin position="1021"/>
        <end position="1030"/>
    </location>
</feature>
<dbReference type="InterPro" id="IPR050235">
    <property type="entry name" value="CK1_Ser-Thr_kinase"/>
</dbReference>
<evidence type="ECO:0000256" key="9">
    <source>
        <dbReference type="ARBA" id="ARBA00022840"/>
    </source>
</evidence>
<evidence type="ECO:0000256" key="12">
    <source>
        <dbReference type="ARBA" id="ARBA00061588"/>
    </source>
</evidence>
<gene>
    <name evidence="16" type="primary">Ttbk2</name>
    <name evidence="16" type="ORF">CROSUL_R06185</name>
</gene>
<dbReference type="GO" id="GO:0005737">
    <property type="term" value="C:cytoplasm"/>
    <property type="evidence" value="ECO:0007669"/>
    <property type="project" value="UniProtKB-SubCell"/>
</dbReference>
<feature type="compositionally biased region" description="Polar residues" evidence="14">
    <location>
        <begin position="1040"/>
        <end position="1054"/>
    </location>
</feature>
<feature type="compositionally biased region" description="Acidic residues" evidence="14">
    <location>
        <begin position="752"/>
        <end position="766"/>
    </location>
</feature>
<evidence type="ECO:0000256" key="10">
    <source>
        <dbReference type="ARBA" id="ARBA00047899"/>
    </source>
</evidence>
<feature type="binding site" evidence="13">
    <location>
        <position position="27"/>
    </location>
    <ligand>
        <name>ATP</name>
        <dbReference type="ChEBI" id="CHEBI:30616"/>
    </ligand>
</feature>
<keyword evidence="3" id="KW-0963">Cytoplasm</keyword>
<keyword evidence="9 13" id="KW-0067">ATP-binding</keyword>
<feature type="region of interest" description="Disordered" evidence="14">
    <location>
        <begin position="733"/>
        <end position="767"/>
    </location>
</feature>
<comment type="caution">
    <text evidence="16">The sequence shown here is derived from an EMBL/GenBank/DDBJ whole genome shotgun (WGS) entry which is preliminary data.</text>
</comment>
<evidence type="ECO:0000256" key="7">
    <source>
        <dbReference type="ARBA" id="ARBA00022741"/>
    </source>
</evidence>
<feature type="compositionally biased region" description="Low complexity" evidence="14">
    <location>
        <begin position="1210"/>
        <end position="1228"/>
    </location>
</feature>
<proteinExistence type="inferred from homology"/>
<reference evidence="16 17" key="1">
    <citation type="submission" date="2019-09" db="EMBL/GenBank/DDBJ databases">
        <title>Bird 10,000 Genomes (B10K) Project - Family phase.</title>
        <authorList>
            <person name="Zhang G."/>
        </authorList>
    </citation>
    <scope>NUCLEOTIDE SEQUENCE [LARGE SCALE GENOMIC DNA]</scope>
    <source>
        <strain evidence="16">B10K-DU-003-44</strain>
        <tissue evidence="16">Muscle</tissue>
    </source>
</reference>
<feature type="compositionally biased region" description="Low complexity" evidence="14">
    <location>
        <begin position="1129"/>
        <end position="1153"/>
    </location>
</feature>
<feature type="region of interest" description="Disordered" evidence="14">
    <location>
        <begin position="551"/>
        <end position="592"/>
    </location>
</feature>
<evidence type="ECO:0000256" key="8">
    <source>
        <dbReference type="ARBA" id="ARBA00022777"/>
    </source>
</evidence>